<dbReference type="RefSeq" id="WP_182213411.1">
    <property type="nucleotide sequence ID" value="NZ_JACEZS010000001.1"/>
</dbReference>
<keyword evidence="2" id="KW-1185">Reference proteome</keyword>
<comment type="caution">
    <text evidence="1">The sequence shown here is derived from an EMBL/GenBank/DDBJ whole genome shotgun (WGS) entry which is preliminary data.</text>
</comment>
<reference evidence="1 2" key="1">
    <citation type="submission" date="2020-07" db="EMBL/GenBank/DDBJ databases">
        <title>Novel species isolated from subtropical streams in China.</title>
        <authorList>
            <person name="Lu H."/>
        </authorList>
    </citation>
    <scope>NUCLEOTIDE SEQUENCE [LARGE SCALE GENOMIC DNA]</scope>
    <source>
        <strain evidence="1 2">FT3S</strain>
    </source>
</reference>
<dbReference type="AlphaFoldDB" id="A0A7W2EDX0"/>
<dbReference type="Gene3D" id="3.40.190.10">
    <property type="entry name" value="Periplasmic binding protein-like II"/>
    <property type="match status" value="2"/>
</dbReference>
<name>A0A7W2EDX0_9BURK</name>
<protein>
    <recommendedName>
        <fullName evidence="3">Transporter substrate-binding domain-containing protein</fullName>
    </recommendedName>
</protein>
<evidence type="ECO:0008006" key="3">
    <source>
        <dbReference type="Google" id="ProtNLM"/>
    </source>
</evidence>
<organism evidence="1 2">
    <name type="scientific">Rugamonas fusca</name>
    <dbReference type="NCBI Taxonomy" id="2758568"/>
    <lineage>
        <taxon>Bacteria</taxon>
        <taxon>Pseudomonadati</taxon>
        <taxon>Pseudomonadota</taxon>
        <taxon>Betaproteobacteria</taxon>
        <taxon>Burkholderiales</taxon>
        <taxon>Oxalobacteraceae</taxon>
        <taxon>Telluria group</taxon>
        <taxon>Rugamonas</taxon>
    </lineage>
</organism>
<dbReference type="Proteomes" id="UP000566711">
    <property type="component" value="Unassembled WGS sequence"/>
</dbReference>
<evidence type="ECO:0000313" key="1">
    <source>
        <dbReference type="EMBL" id="MBA5604141.1"/>
    </source>
</evidence>
<sequence length="266" mass="29124">MKLAAAALSLTALLAPVTGWTQVPRPIVLAGTWDQHGPGAGMLLTMIYTEAFRQLNIPLQIRVLPAMRASVEALAGNVDGELVRGYDYGRMQPSLIRVEEPVLYLTAAAYAHKPGIKVQGWDSLRGTSYRVEYRNGYVVVRQRLEAVLPGDSLSAVGGAEQGLRKLLLGRTDLYVDTEEMLQPMLQSDAFRGSGIYSAGILERAPTYGYLTKGHEKLALQLADVLRKMRASGQLDRFRAIAYDPARWPCASAPAGCDATVPRWQTH</sequence>
<evidence type="ECO:0000313" key="2">
    <source>
        <dbReference type="Proteomes" id="UP000566711"/>
    </source>
</evidence>
<proteinExistence type="predicted"/>
<accession>A0A7W2EDX0</accession>
<dbReference type="SUPFAM" id="SSF53850">
    <property type="entry name" value="Periplasmic binding protein-like II"/>
    <property type="match status" value="1"/>
</dbReference>
<gene>
    <name evidence="1" type="ORF">H3H36_02035</name>
</gene>
<dbReference type="EMBL" id="JACEZS010000001">
    <property type="protein sequence ID" value="MBA5604141.1"/>
    <property type="molecule type" value="Genomic_DNA"/>
</dbReference>